<dbReference type="GeneID" id="71984082"/>
<evidence type="ECO:0000313" key="1">
    <source>
        <dbReference type="EMBL" id="UJO16632.1"/>
    </source>
</evidence>
<keyword evidence="2" id="KW-1185">Reference proteome</keyword>
<reference evidence="1" key="2">
    <citation type="journal article" date="2022" name="Microb. Genom.">
        <title>A chromosome-scale genome assembly of the tomato pathogen Cladosporium fulvum reveals a compartmentalized genome architecture and the presence of a dispensable chromosome.</title>
        <authorList>
            <person name="Zaccaron A.Z."/>
            <person name="Chen L.H."/>
            <person name="Samaras A."/>
            <person name="Stergiopoulos I."/>
        </authorList>
    </citation>
    <scope>NUCLEOTIDE SEQUENCE</scope>
    <source>
        <strain evidence="1">Race5_Kim</strain>
    </source>
</reference>
<evidence type="ECO:0000313" key="2">
    <source>
        <dbReference type="Proteomes" id="UP000756132"/>
    </source>
</evidence>
<accession>A0A9Q8LFV4</accession>
<name>A0A9Q8LFV4_PASFU</name>
<organism evidence="1 2">
    <name type="scientific">Passalora fulva</name>
    <name type="common">Tomato leaf mold</name>
    <name type="synonym">Cladosporium fulvum</name>
    <dbReference type="NCBI Taxonomy" id="5499"/>
    <lineage>
        <taxon>Eukaryota</taxon>
        <taxon>Fungi</taxon>
        <taxon>Dikarya</taxon>
        <taxon>Ascomycota</taxon>
        <taxon>Pezizomycotina</taxon>
        <taxon>Dothideomycetes</taxon>
        <taxon>Dothideomycetidae</taxon>
        <taxon>Mycosphaerellales</taxon>
        <taxon>Mycosphaerellaceae</taxon>
        <taxon>Fulvia</taxon>
    </lineage>
</organism>
<gene>
    <name evidence="1" type="ORF">CLAFUR5_04204</name>
</gene>
<dbReference type="EMBL" id="CP090166">
    <property type="protein sequence ID" value="UJO16632.1"/>
    <property type="molecule type" value="Genomic_DNA"/>
</dbReference>
<dbReference type="AlphaFoldDB" id="A0A9Q8LFV4"/>
<dbReference type="KEGG" id="ffu:CLAFUR5_04204"/>
<sequence length="144" mass="15955">MLDNEVISAAQCSTRWTLLLSLSTSRHFGHSARTLQNIAAVHSQFSVHRSQPQQRPIASMAPKAVFVEFELEVRHPNSSVKPKYGKKAVNDTWAALNDAARRSITEKIVKAKNAATRAEEQTIVAVADDKRFSSARRRCTAILG</sequence>
<dbReference type="RefSeq" id="XP_047760998.1">
    <property type="nucleotide sequence ID" value="XM_047903352.1"/>
</dbReference>
<dbReference type="Proteomes" id="UP000756132">
    <property type="component" value="Chromosome 4"/>
</dbReference>
<reference evidence="1" key="1">
    <citation type="submission" date="2021-12" db="EMBL/GenBank/DDBJ databases">
        <authorList>
            <person name="Zaccaron A."/>
            <person name="Stergiopoulos I."/>
        </authorList>
    </citation>
    <scope>NUCLEOTIDE SEQUENCE</scope>
    <source>
        <strain evidence="1">Race5_Kim</strain>
    </source>
</reference>
<proteinExistence type="predicted"/>
<protein>
    <submittedName>
        <fullName evidence="1">Uncharacterized protein</fullName>
    </submittedName>
</protein>